<name>A0A197JZ47_9FUNG</name>
<reference evidence="1 2" key="1">
    <citation type="submission" date="2016-05" db="EMBL/GenBank/DDBJ databases">
        <title>Genome sequencing reveals origins of a unique bacterial endosymbiosis in the earliest lineages of terrestrial Fungi.</title>
        <authorList>
            <consortium name="DOE Joint Genome Institute"/>
            <person name="Uehling J."/>
            <person name="Gryganskyi A."/>
            <person name="Hameed K."/>
            <person name="Tschaplinski T."/>
            <person name="Misztal P."/>
            <person name="Wu S."/>
            <person name="Desiro A."/>
            <person name="Vande Pol N."/>
            <person name="Du Z.-Y."/>
            <person name="Zienkiewicz A."/>
            <person name="Zienkiewicz K."/>
            <person name="Morin E."/>
            <person name="Tisserant E."/>
            <person name="Splivallo R."/>
            <person name="Hainaut M."/>
            <person name="Henrissat B."/>
            <person name="Ohm R."/>
            <person name="Kuo A."/>
            <person name="Yan J."/>
            <person name="Lipzen A."/>
            <person name="Nolan M."/>
            <person name="Labutti K."/>
            <person name="Barry K."/>
            <person name="Goldstein A."/>
            <person name="Labbe J."/>
            <person name="Schadt C."/>
            <person name="Tuskan G."/>
            <person name="Grigoriev I."/>
            <person name="Martin F."/>
            <person name="Vilgalys R."/>
            <person name="Bonito G."/>
        </authorList>
    </citation>
    <scope>NUCLEOTIDE SEQUENCE [LARGE SCALE GENOMIC DNA]</scope>
    <source>
        <strain evidence="1 2">AG-77</strain>
    </source>
</reference>
<accession>A0A197JZ47</accession>
<dbReference type="OrthoDB" id="2426854at2759"/>
<dbReference type="EMBL" id="KV442039">
    <property type="protein sequence ID" value="OAQ29716.1"/>
    <property type="molecule type" value="Genomic_DNA"/>
</dbReference>
<proteinExistence type="predicted"/>
<sequence length="84" mass="9371">MQILSITTPQKLIEKELTDTTATSTPSNNTDDFRWVKLDQQLHKEHEDAKAHHIAQDIECSLIALGGSHLANSSTGGIQYPWMI</sequence>
<protein>
    <submittedName>
        <fullName evidence="1">Uncharacterized protein</fullName>
    </submittedName>
</protein>
<organism evidence="1 2">
    <name type="scientific">Linnemannia elongata AG-77</name>
    <dbReference type="NCBI Taxonomy" id="1314771"/>
    <lineage>
        <taxon>Eukaryota</taxon>
        <taxon>Fungi</taxon>
        <taxon>Fungi incertae sedis</taxon>
        <taxon>Mucoromycota</taxon>
        <taxon>Mortierellomycotina</taxon>
        <taxon>Mortierellomycetes</taxon>
        <taxon>Mortierellales</taxon>
        <taxon>Mortierellaceae</taxon>
        <taxon>Linnemannia</taxon>
    </lineage>
</organism>
<dbReference type="AlphaFoldDB" id="A0A197JZ47"/>
<dbReference type="Proteomes" id="UP000078512">
    <property type="component" value="Unassembled WGS sequence"/>
</dbReference>
<keyword evidence="2" id="KW-1185">Reference proteome</keyword>
<evidence type="ECO:0000313" key="2">
    <source>
        <dbReference type="Proteomes" id="UP000078512"/>
    </source>
</evidence>
<evidence type="ECO:0000313" key="1">
    <source>
        <dbReference type="EMBL" id="OAQ29716.1"/>
    </source>
</evidence>
<gene>
    <name evidence="1" type="ORF">K457DRAFT_18907</name>
</gene>